<evidence type="ECO:0000313" key="1">
    <source>
        <dbReference type="EMBL" id="NMR72599.1"/>
    </source>
</evidence>
<proteinExistence type="predicted"/>
<dbReference type="RefSeq" id="WP_169628375.1">
    <property type="nucleotide sequence ID" value="NZ_JABCMA010000002.1"/>
</dbReference>
<sequence>MDTNANGSKRVLILVHPTPSAGGYSRPAKSFLSDQSALDYALEGDALLYVFEDGTTYPTTMGPKSGVDWGSCVAEAYLYSDWVPEKSDILDMCFHEDKEASIGFVNALADYVIECRVEKVAGL</sequence>
<reference evidence="1 2" key="1">
    <citation type="submission" date="2020-04" db="EMBL/GenBank/DDBJ databases">
        <title>Whole-genome sequencing of Vibrio spp. from China reveals different genetic environments of blaCTX-M-14 among diverse lineages.</title>
        <authorList>
            <person name="Zheng Z."/>
            <person name="Ye L."/>
            <person name="Chen S."/>
        </authorList>
    </citation>
    <scope>NUCLEOTIDE SEQUENCE [LARGE SCALE GENOMIC DNA]</scope>
    <source>
        <strain evidence="1 2">Vb1636</strain>
    </source>
</reference>
<comment type="caution">
    <text evidence="1">The sequence shown here is derived from an EMBL/GenBank/DDBJ whole genome shotgun (WGS) entry which is preliminary data.</text>
</comment>
<gene>
    <name evidence="1" type="ORF">HKB35_03075</name>
</gene>
<protein>
    <submittedName>
        <fullName evidence="1">Uncharacterized protein</fullName>
    </submittedName>
</protein>
<name>A0A7Y0MUD7_VIBAL</name>
<accession>A0A7Y0MUD7</accession>
<dbReference type="AlphaFoldDB" id="A0A7Y0MUD7"/>
<organism evidence="1 2">
    <name type="scientific">Vibrio alginolyticus</name>
    <dbReference type="NCBI Taxonomy" id="663"/>
    <lineage>
        <taxon>Bacteria</taxon>
        <taxon>Pseudomonadati</taxon>
        <taxon>Pseudomonadota</taxon>
        <taxon>Gammaproteobacteria</taxon>
        <taxon>Vibrionales</taxon>
        <taxon>Vibrionaceae</taxon>
        <taxon>Vibrio</taxon>
    </lineage>
</organism>
<dbReference type="EMBL" id="JABCMA010000002">
    <property type="protein sequence ID" value="NMR72599.1"/>
    <property type="molecule type" value="Genomic_DNA"/>
</dbReference>
<evidence type="ECO:0000313" key="2">
    <source>
        <dbReference type="Proteomes" id="UP000565155"/>
    </source>
</evidence>
<dbReference type="Proteomes" id="UP000565155">
    <property type="component" value="Unassembled WGS sequence"/>
</dbReference>